<protein>
    <submittedName>
        <fullName evidence="1">12678_t:CDS:1</fullName>
    </submittedName>
</protein>
<reference evidence="1" key="1">
    <citation type="submission" date="2021-06" db="EMBL/GenBank/DDBJ databases">
        <authorList>
            <person name="Kallberg Y."/>
            <person name="Tangrot J."/>
            <person name="Rosling A."/>
        </authorList>
    </citation>
    <scope>NUCLEOTIDE SEQUENCE</scope>
    <source>
        <strain evidence="1">IN212</strain>
    </source>
</reference>
<proteinExistence type="predicted"/>
<evidence type="ECO:0000313" key="1">
    <source>
        <dbReference type="EMBL" id="CAG8823623.1"/>
    </source>
</evidence>
<gene>
    <name evidence="1" type="ORF">RFULGI_LOCUS19857</name>
</gene>
<evidence type="ECO:0000313" key="2">
    <source>
        <dbReference type="Proteomes" id="UP000789396"/>
    </source>
</evidence>
<accession>A0A9N9PJW2</accession>
<comment type="caution">
    <text evidence="1">The sequence shown here is derived from an EMBL/GenBank/DDBJ whole genome shotgun (WGS) entry which is preliminary data.</text>
</comment>
<feature type="non-terminal residue" evidence="1">
    <location>
        <position position="88"/>
    </location>
</feature>
<dbReference type="Proteomes" id="UP000789396">
    <property type="component" value="Unassembled WGS sequence"/>
</dbReference>
<name>A0A9N9PJW2_9GLOM</name>
<dbReference type="OrthoDB" id="2475752at2759"/>
<organism evidence="1 2">
    <name type="scientific">Racocetra fulgida</name>
    <dbReference type="NCBI Taxonomy" id="60492"/>
    <lineage>
        <taxon>Eukaryota</taxon>
        <taxon>Fungi</taxon>
        <taxon>Fungi incertae sedis</taxon>
        <taxon>Mucoromycota</taxon>
        <taxon>Glomeromycotina</taxon>
        <taxon>Glomeromycetes</taxon>
        <taxon>Diversisporales</taxon>
        <taxon>Gigasporaceae</taxon>
        <taxon>Racocetra</taxon>
    </lineage>
</organism>
<keyword evidence="2" id="KW-1185">Reference proteome</keyword>
<sequence>MFTENLEPLQNFISTENLEPLQSVISTYDVISFLDRDFLNEQSDSSGNETSTEKPDERVFFKWIKGTHPLWSYFFQTSDKKNIEYNLC</sequence>
<dbReference type="AlphaFoldDB" id="A0A9N9PJW2"/>
<dbReference type="EMBL" id="CAJVPZ010104035">
    <property type="protein sequence ID" value="CAG8823623.1"/>
    <property type="molecule type" value="Genomic_DNA"/>
</dbReference>